<evidence type="ECO:0000313" key="1">
    <source>
        <dbReference type="EMBL" id="XCG51857.1"/>
    </source>
</evidence>
<dbReference type="RefSeq" id="WP_353646122.1">
    <property type="nucleotide sequence ID" value="NZ_CP159254.1"/>
</dbReference>
<organism evidence="1">
    <name type="scientific">Mesorhizobium sp. WSM2240</name>
    <dbReference type="NCBI Taxonomy" id="3228851"/>
    <lineage>
        <taxon>Bacteria</taxon>
        <taxon>Pseudomonadati</taxon>
        <taxon>Pseudomonadota</taxon>
        <taxon>Alphaproteobacteria</taxon>
        <taxon>Hyphomicrobiales</taxon>
        <taxon>Phyllobacteriaceae</taxon>
        <taxon>Mesorhizobium</taxon>
    </lineage>
</organism>
<keyword evidence="1" id="KW-0614">Plasmid</keyword>
<geneLocation type="plasmid" evidence="1">
    <name>pMk2240C</name>
</geneLocation>
<accession>A0AAU8CXZ0</accession>
<name>A0AAU8CXZ0_9HYPH</name>
<protein>
    <submittedName>
        <fullName evidence="1">Uncharacterized protein</fullName>
    </submittedName>
</protein>
<proteinExistence type="predicted"/>
<reference evidence="1" key="1">
    <citation type="submission" date="2024-06" db="EMBL/GenBank/DDBJ databases">
        <title>Mesorhizobium karijinii sp. nov., a symbiont of the iconic Swainsona formosa from arid Australia.</title>
        <authorList>
            <person name="Hill Y.J."/>
            <person name="Watkin E.L.J."/>
            <person name="O'Hara G.W."/>
            <person name="Terpolilli J."/>
            <person name="Tye M.L."/>
            <person name="Kohlmeier M.G."/>
        </authorList>
    </citation>
    <scope>NUCLEOTIDE SEQUENCE</scope>
    <source>
        <strain evidence="1">WSM2240</strain>
        <plasmid evidence="1">pMk2240C</plasmid>
    </source>
</reference>
<dbReference type="AlphaFoldDB" id="A0AAU8CXZ0"/>
<sequence length="62" mass="6820">MLRITDLLSLEDVGLDVRAMSKKHVLLELARMLAAQSGLPDTVFSRRSPNVKTWALPDSAKG</sequence>
<dbReference type="EMBL" id="CP159254">
    <property type="protein sequence ID" value="XCG51857.1"/>
    <property type="molecule type" value="Genomic_DNA"/>
</dbReference>
<gene>
    <name evidence="1" type="ORF">ABVK50_28840</name>
</gene>